<accession>A0ACC0AMP6</accession>
<proteinExistence type="predicted"/>
<dbReference type="Proteomes" id="UP001060085">
    <property type="component" value="Linkage Group LG05"/>
</dbReference>
<name>A0ACC0AMP6_CATRO</name>
<keyword evidence="2" id="KW-1185">Reference proteome</keyword>
<gene>
    <name evidence="1" type="ORF">M9H77_20541</name>
</gene>
<sequence length="206" mass="23465">MEAKKPSMGRQKIKIAKIQVKNHLQVTFSKCRSGLTKKASELCTICGVDIGIIVFSPAGKVFPFVHPNIETIIDRLLTGNSFQSESDTFRLVEAHRNASLRELNLQLTQLLNALEIEKKRSESFDNIRKASQKHYWWEAPIGEIGFQELLQLRDSLEELRNVVLQYASKFTTEIANYSSSSLNLFDHYKNKSCNMNSVELEKISNA</sequence>
<organism evidence="1 2">
    <name type="scientific">Catharanthus roseus</name>
    <name type="common">Madagascar periwinkle</name>
    <name type="synonym">Vinca rosea</name>
    <dbReference type="NCBI Taxonomy" id="4058"/>
    <lineage>
        <taxon>Eukaryota</taxon>
        <taxon>Viridiplantae</taxon>
        <taxon>Streptophyta</taxon>
        <taxon>Embryophyta</taxon>
        <taxon>Tracheophyta</taxon>
        <taxon>Spermatophyta</taxon>
        <taxon>Magnoliopsida</taxon>
        <taxon>eudicotyledons</taxon>
        <taxon>Gunneridae</taxon>
        <taxon>Pentapetalae</taxon>
        <taxon>asterids</taxon>
        <taxon>lamiids</taxon>
        <taxon>Gentianales</taxon>
        <taxon>Apocynaceae</taxon>
        <taxon>Rauvolfioideae</taxon>
        <taxon>Vinceae</taxon>
        <taxon>Catharanthinae</taxon>
        <taxon>Catharanthus</taxon>
    </lineage>
</organism>
<comment type="caution">
    <text evidence="1">The sequence shown here is derived from an EMBL/GenBank/DDBJ whole genome shotgun (WGS) entry which is preliminary data.</text>
</comment>
<evidence type="ECO:0000313" key="2">
    <source>
        <dbReference type="Proteomes" id="UP001060085"/>
    </source>
</evidence>
<protein>
    <submittedName>
        <fullName evidence="1">Uncharacterized protein</fullName>
    </submittedName>
</protein>
<dbReference type="EMBL" id="CM044705">
    <property type="protein sequence ID" value="KAI5661218.1"/>
    <property type="molecule type" value="Genomic_DNA"/>
</dbReference>
<reference evidence="2" key="1">
    <citation type="journal article" date="2023" name="Nat. Plants">
        <title>Single-cell RNA sequencing provides a high-resolution roadmap for understanding the multicellular compartmentation of specialized metabolism.</title>
        <authorList>
            <person name="Sun S."/>
            <person name="Shen X."/>
            <person name="Li Y."/>
            <person name="Li Y."/>
            <person name="Wang S."/>
            <person name="Li R."/>
            <person name="Zhang H."/>
            <person name="Shen G."/>
            <person name="Guo B."/>
            <person name="Wei J."/>
            <person name="Xu J."/>
            <person name="St-Pierre B."/>
            <person name="Chen S."/>
            <person name="Sun C."/>
        </authorList>
    </citation>
    <scope>NUCLEOTIDE SEQUENCE [LARGE SCALE GENOMIC DNA]</scope>
</reference>
<evidence type="ECO:0000313" key="1">
    <source>
        <dbReference type="EMBL" id="KAI5661218.1"/>
    </source>
</evidence>